<dbReference type="OrthoDB" id="9518664at2759"/>
<dbReference type="GO" id="GO:0004867">
    <property type="term" value="F:serine-type endopeptidase inhibitor activity"/>
    <property type="evidence" value="ECO:0007669"/>
    <property type="project" value="UniProtKB-KW"/>
</dbReference>
<keyword evidence="2" id="KW-0646">Protease inhibitor</keyword>
<dbReference type="InterPro" id="IPR023795">
    <property type="entry name" value="Serpin_CS"/>
</dbReference>
<evidence type="ECO:0000259" key="6">
    <source>
        <dbReference type="SMART" id="SM00093"/>
    </source>
</evidence>
<comment type="similarity">
    <text evidence="1 4">Belongs to the serpin family.</text>
</comment>
<dbReference type="InterPro" id="IPR023796">
    <property type="entry name" value="Serpin_dom"/>
</dbReference>
<dbReference type="InterPro" id="IPR000215">
    <property type="entry name" value="Serpin_fam"/>
</dbReference>
<dbReference type="InterPro" id="IPR036186">
    <property type="entry name" value="Serpin_sf"/>
</dbReference>
<dbReference type="InterPro" id="IPR042185">
    <property type="entry name" value="Serpin_sf_2"/>
</dbReference>
<dbReference type="PANTHER" id="PTHR11461:SF211">
    <property type="entry name" value="GH10112P-RELATED"/>
    <property type="match status" value="1"/>
</dbReference>
<dbReference type="InterPro" id="IPR042178">
    <property type="entry name" value="Serpin_sf_1"/>
</dbReference>
<sequence>MKFLVLLTFGVVVTLADENELLQQFSVGNHKFTADVYKELLKSTAGNVLICPLSAEIILALTYAGARGETAKQMASGLRLPDSSEQIQKIFTKLAQDLNSEQTYTLNSANKVYVKHGYPINHQFKDVAVKAFNADIQNIDFSKTKEAVDEINKWISDKTENYIQNLLSPADINSATRAVLVNALFFQAQWLEMFETYLTAKKPFYLNANDQIDVDMMTRVLILNYYEWPEVDAKVLEMPYYGNDVSMTFVLPNEKDGLNRIEENLEKVLESPKYTRTYVEVSIPRFKVETTIQLIPILQALGIKDAFTRNADFSGLGSEPLTIDQVVQRNFITVYEEGTKAASATVVSKLAGGDLYAETNFTADHPFLYYIKKGNVILFAGSVKQF</sequence>
<dbReference type="Gene3D" id="3.30.497.10">
    <property type="entry name" value="Antithrombin, subunit I, domain 2"/>
    <property type="match status" value="1"/>
</dbReference>
<evidence type="ECO:0000313" key="7">
    <source>
        <dbReference type="EMBL" id="KAF2893335.1"/>
    </source>
</evidence>
<evidence type="ECO:0000256" key="2">
    <source>
        <dbReference type="ARBA" id="ARBA00022690"/>
    </source>
</evidence>
<dbReference type="Gene3D" id="2.30.39.10">
    <property type="entry name" value="Alpha-1-antitrypsin, domain 1"/>
    <property type="match status" value="1"/>
</dbReference>
<dbReference type="PANTHER" id="PTHR11461">
    <property type="entry name" value="SERINE PROTEASE INHIBITOR, SERPIN"/>
    <property type="match status" value="1"/>
</dbReference>
<accession>A0A8K0D208</accession>
<protein>
    <recommendedName>
        <fullName evidence="6">Serpin domain-containing protein</fullName>
    </recommendedName>
</protein>
<dbReference type="GO" id="GO:0005615">
    <property type="term" value="C:extracellular space"/>
    <property type="evidence" value="ECO:0007669"/>
    <property type="project" value="InterPro"/>
</dbReference>
<dbReference type="EMBL" id="VTPC01008068">
    <property type="protein sequence ID" value="KAF2893335.1"/>
    <property type="molecule type" value="Genomic_DNA"/>
</dbReference>
<dbReference type="Pfam" id="PF00079">
    <property type="entry name" value="Serpin"/>
    <property type="match status" value="1"/>
</dbReference>
<feature type="domain" description="Serpin" evidence="6">
    <location>
        <begin position="34"/>
        <end position="386"/>
    </location>
</feature>
<keyword evidence="8" id="KW-1185">Reference proteome</keyword>
<comment type="caution">
    <text evidence="7">The sequence shown here is derived from an EMBL/GenBank/DDBJ whole genome shotgun (WGS) entry which is preliminary data.</text>
</comment>
<evidence type="ECO:0000256" key="3">
    <source>
        <dbReference type="ARBA" id="ARBA00022900"/>
    </source>
</evidence>
<feature type="signal peptide" evidence="5">
    <location>
        <begin position="1"/>
        <end position="16"/>
    </location>
</feature>
<dbReference type="Proteomes" id="UP000801492">
    <property type="component" value="Unassembled WGS sequence"/>
</dbReference>
<keyword evidence="3" id="KW-0722">Serine protease inhibitor</keyword>
<organism evidence="7 8">
    <name type="scientific">Ignelater luminosus</name>
    <name type="common">Cucubano</name>
    <name type="synonym">Pyrophorus luminosus</name>
    <dbReference type="NCBI Taxonomy" id="2038154"/>
    <lineage>
        <taxon>Eukaryota</taxon>
        <taxon>Metazoa</taxon>
        <taxon>Ecdysozoa</taxon>
        <taxon>Arthropoda</taxon>
        <taxon>Hexapoda</taxon>
        <taxon>Insecta</taxon>
        <taxon>Pterygota</taxon>
        <taxon>Neoptera</taxon>
        <taxon>Endopterygota</taxon>
        <taxon>Coleoptera</taxon>
        <taxon>Polyphaga</taxon>
        <taxon>Elateriformia</taxon>
        <taxon>Elateroidea</taxon>
        <taxon>Elateridae</taxon>
        <taxon>Agrypninae</taxon>
        <taxon>Pyrophorini</taxon>
        <taxon>Ignelater</taxon>
    </lineage>
</organism>
<keyword evidence="5" id="KW-0732">Signal</keyword>
<gene>
    <name evidence="7" type="ORF">ILUMI_12839</name>
</gene>
<evidence type="ECO:0000256" key="1">
    <source>
        <dbReference type="ARBA" id="ARBA00009500"/>
    </source>
</evidence>
<dbReference type="SMART" id="SM00093">
    <property type="entry name" value="SERPIN"/>
    <property type="match status" value="1"/>
</dbReference>
<evidence type="ECO:0000313" key="8">
    <source>
        <dbReference type="Proteomes" id="UP000801492"/>
    </source>
</evidence>
<reference evidence="7" key="1">
    <citation type="submission" date="2019-08" db="EMBL/GenBank/DDBJ databases">
        <title>The genome of the North American firefly Photinus pyralis.</title>
        <authorList>
            <consortium name="Photinus pyralis genome working group"/>
            <person name="Fallon T.R."/>
            <person name="Sander Lower S.E."/>
            <person name="Weng J.-K."/>
        </authorList>
    </citation>
    <scope>NUCLEOTIDE SEQUENCE</scope>
    <source>
        <strain evidence="7">TRF0915ILg1</strain>
        <tissue evidence="7">Whole body</tissue>
    </source>
</reference>
<name>A0A8K0D208_IGNLU</name>
<dbReference type="AlphaFoldDB" id="A0A8K0D208"/>
<evidence type="ECO:0000256" key="4">
    <source>
        <dbReference type="RuleBase" id="RU000411"/>
    </source>
</evidence>
<proteinExistence type="inferred from homology"/>
<feature type="chain" id="PRO_5035477489" description="Serpin domain-containing protein" evidence="5">
    <location>
        <begin position="17"/>
        <end position="386"/>
    </location>
</feature>
<dbReference type="PROSITE" id="PS00284">
    <property type="entry name" value="SERPIN"/>
    <property type="match status" value="1"/>
</dbReference>
<dbReference type="SUPFAM" id="SSF56574">
    <property type="entry name" value="Serpins"/>
    <property type="match status" value="1"/>
</dbReference>
<evidence type="ECO:0000256" key="5">
    <source>
        <dbReference type="SAM" id="SignalP"/>
    </source>
</evidence>